<protein>
    <recommendedName>
        <fullName evidence="3">C2 domain-containing protein</fullName>
    </recommendedName>
</protein>
<evidence type="ECO:0000256" key="1">
    <source>
        <dbReference type="SAM" id="MobiDB-lite"/>
    </source>
</evidence>
<evidence type="ECO:0000256" key="2">
    <source>
        <dbReference type="SAM" id="Phobius"/>
    </source>
</evidence>
<feature type="compositionally biased region" description="Low complexity" evidence="1">
    <location>
        <begin position="129"/>
        <end position="141"/>
    </location>
</feature>
<feature type="region of interest" description="Disordered" evidence="1">
    <location>
        <begin position="129"/>
        <end position="148"/>
    </location>
</feature>
<feature type="transmembrane region" description="Helical" evidence="2">
    <location>
        <begin position="225"/>
        <end position="248"/>
    </location>
</feature>
<dbReference type="Gene3D" id="2.60.40.150">
    <property type="entry name" value="C2 domain"/>
    <property type="match status" value="1"/>
</dbReference>
<dbReference type="EMBL" id="JAEHOE010000029">
    <property type="protein sequence ID" value="KAG2494658.1"/>
    <property type="molecule type" value="Genomic_DNA"/>
</dbReference>
<dbReference type="AlphaFoldDB" id="A0A835Y2D0"/>
<keyword evidence="5" id="KW-1185">Reference proteome</keyword>
<accession>A0A835Y2D0</accession>
<keyword evidence="2" id="KW-1133">Transmembrane helix</keyword>
<keyword evidence="2" id="KW-0472">Membrane</keyword>
<proteinExistence type="predicted"/>
<dbReference type="SMART" id="SM00239">
    <property type="entry name" value="C2"/>
    <property type="match status" value="1"/>
</dbReference>
<dbReference type="PROSITE" id="PS50004">
    <property type="entry name" value="C2"/>
    <property type="match status" value="1"/>
</dbReference>
<dbReference type="CDD" id="cd00030">
    <property type="entry name" value="C2"/>
    <property type="match status" value="1"/>
</dbReference>
<dbReference type="InterPro" id="IPR035892">
    <property type="entry name" value="C2_domain_sf"/>
</dbReference>
<reference evidence="4" key="1">
    <citation type="journal article" date="2020" name="bioRxiv">
        <title>Comparative genomics of Chlamydomonas.</title>
        <authorList>
            <person name="Craig R.J."/>
            <person name="Hasan A.R."/>
            <person name="Ness R.W."/>
            <person name="Keightley P.D."/>
        </authorList>
    </citation>
    <scope>NUCLEOTIDE SEQUENCE</scope>
    <source>
        <strain evidence="4">CCAP 11/70</strain>
    </source>
</reference>
<sequence>MGSLWVTIQFAKDLRSVELFGRQDPYCVIKTGCQAFRTHVAHRAGANPVWNETFEFSCVQSNSIEVLIKDWDRFRGDELIGTASICLDNVKCRGSDHVNVPVFSGRKGKAKGYLAAVLVWAHPTRAQPEAQAQAQAQPQAPTLARPVSAHAAIGTPAQPMAAAAFPQPGPVLARPVSSPPAPVNYLPPPPPPMPAPAYPPPPAPVVVMVDNGSPRRSRSYRSHDTALAMGVAALGIGMLAGSVAGAGFHHHHHHCW</sequence>
<organism evidence="4 5">
    <name type="scientific">Edaphochlamys debaryana</name>
    <dbReference type="NCBI Taxonomy" id="47281"/>
    <lineage>
        <taxon>Eukaryota</taxon>
        <taxon>Viridiplantae</taxon>
        <taxon>Chlorophyta</taxon>
        <taxon>core chlorophytes</taxon>
        <taxon>Chlorophyceae</taxon>
        <taxon>CS clade</taxon>
        <taxon>Chlamydomonadales</taxon>
        <taxon>Chlamydomonadales incertae sedis</taxon>
        <taxon>Edaphochlamys</taxon>
    </lineage>
</organism>
<evidence type="ECO:0000313" key="4">
    <source>
        <dbReference type="EMBL" id="KAG2494658.1"/>
    </source>
</evidence>
<dbReference type="Pfam" id="PF00168">
    <property type="entry name" value="C2"/>
    <property type="match status" value="1"/>
</dbReference>
<dbReference type="PANTHER" id="PTHR47052:SF3">
    <property type="entry name" value="INGRESSION PROTEIN 1"/>
    <property type="match status" value="1"/>
</dbReference>
<keyword evidence="2" id="KW-0812">Transmembrane</keyword>
<dbReference type="Proteomes" id="UP000612055">
    <property type="component" value="Unassembled WGS sequence"/>
</dbReference>
<feature type="domain" description="C2" evidence="3">
    <location>
        <begin position="1"/>
        <end position="100"/>
    </location>
</feature>
<evidence type="ECO:0000259" key="3">
    <source>
        <dbReference type="PROSITE" id="PS50004"/>
    </source>
</evidence>
<evidence type="ECO:0000313" key="5">
    <source>
        <dbReference type="Proteomes" id="UP000612055"/>
    </source>
</evidence>
<dbReference type="InterPro" id="IPR052981">
    <property type="entry name" value="Ingression_C2_domain"/>
</dbReference>
<dbReference type="InterPro" id="IPR000008">
    <property type="entry name" value="C2_dom"/>
</dbReference>
<name>A0A835Y2D0_9CHLO</name>
<dbReference type="SUPFAM" id="SSF49562">
    <property type="entry name" value="C2 domain (Calcium/lipid-binding domain, CaLB)"/>
    <property type="match status" value="1"/>
</dbReference>
<gene>
    <name evidence="4" type="ORF">HYH03_007174</name>
</gene>
<dbReference type="PANTHER" id="PTHR47052">
    <property type="entry name" value="CONSERVED SERINE PROLINE-RICH PROTEIN (AFU_ORTHOLOGUE AFUA_2G01790)"/>
    <property type="match status" value="1"/>
</dbReference>
<comment type="caution">
    <text evidence="4">The sequence shown here is derived from an EMBL/GenBank/DDBJ whole genome shotgun (WGS) entry which is preliminary data.</text>
</comment>
<dbReference type="OrthoDB" id="419768at2759"/>